<dbReference type="Pfam" id="PF05082">
    <property type="entry name" value="Rop-like"/>
    <property type="match status" value="1"/>
</dbReference>
<name>A0A2G1DJ12_9BACT</name>
<dbReference type="Proteomes" id="UP000262712">
    <property type="component" value="Chromosome"/>
</dbReference>
<organism evidence="2 3">
    <name type="scientific">Malaciobacter molluscorum LMG 25693</name>
    <dbReference type="NCBI Taxonomy" id="870501"/>
    <lineage>
        <taxon>Bacteria</taxon>
        <taxon>Pseudomonadati</taxon>
        <taxon>Campylobacterota</taxon>
        <taxon>Epsilonproteobacteria</taxon>
        <taxon>Campylobacterales</taxon>
        <taxon>Arcobacteraceae</taxon>
        <taxon>Malaciobacter</taxon>
    </lineage>
</organism>
<reference evidence="2 3" key="1">
    <citation type="submission" date="2017-09" db="EMBL/GenBank/DDBJ databases">
        <title>Arcobacter canalis sp. nov., a new species isolated from a water canal contaminated with urban sewage.</title>
        <authorList>
            <person name="Perez-Cataluna A."/>
            <person name="Salas-Masso N."/>
            <person name="Figueras M.J."/>
        </authorList>
    </citation>
    <scope>NUCLEOTIDE SEQUENCE [LARGE SCALE GENOMIC DNA]</scope>
    <source>
        <strain evidence="2 3">F98-3</strain>
    </source>
</reference>
<proteinExistence type="predicted"/>
<evidence type="ECO:0000313" key="2">
    <source>
        <dbReference type="EMBL" id="PHO18477.1"/>
    </source>
</evidence>
<keyword evidence="3" id="KW-1185">Reference proteome</keyword>
<dbReference type="Proteomes" id="UP000221222">
    <property type="component" value="Unassembled WGS sequence"/>
</dbReference>
<accession>A0A2G1DJ12</accession>
<dbReference type="AlphaFoldDB" id="A0A2G1DJ12"/>
<sequence length="69" mass="8220">MDELTPEQKQNKKQLAKYKRKVVELAGILHDIVEDTIWHDYDKLPKLSEDILVAMNDVNKFKQKHPYLK</sequence>
<evidence type="ECO:0000313" key="1">
    <source>
        <dbReference type="EMBL" id="AXX93224.1"/>
    </source>
</evidence>
<dbReference type="InterPro" id="IPR007774">
    <property type="entry name" value="Put_N_fixation"/>
</dbReference>
<dbReference type="EMBL" id="NXFY01000006">
    <property type="protein sequence ID" value="PHO18477.1"/>
    <property type="molecule type" value="Genomic_DNA"/>
</dbReference>
<dbReference type="EMBL" id="CP032098">
    <property type="protein sequence ID" value="AXX93224.1"/>
    <property type="molecule type" value="Genomic_DNA"/>
</dbReference>
<protein>
    <recommendedName>
        <fullName evidence="5">HD domain-containing protein</fullName>
    </recommendedName>
</protein>
<dbReference type="RefSeq" id="WP_099342114.1">
    <property type="nucleotide sequence ID" value="NZ_CP032098.1"/>
</dbReference>
<reference evidence="1 4" key="2">
    <citation type="submission" date="2018-08" db="EMBL/GenBank/DDBJ databases">
        <title>Complete genome of the Arcobacter molluscorum type strain LMG 25693.</title>
        <authorList>
            <person name="Miller W.G."/>
            <person name="Yee E."/>
            <person name="Bono J.L."/>
        </authorList>
    </citation>
    <scope>NUCLEOTIDE SEQUENCE [LARGE SCALE GENOMIC DNA]</scope>
    <source>
        <strain evidence="1 4">CECT 7696</strain>
    </source>
</reference>
<evidence type="ECO:0008006" key="5">
    <source>
        <dbReference type="Google" id="ProtNLM"/>
    </source>
</evidence>
<dbReference type="KEGG" id="amol:AMOL_2271"/>
<evidence type="ECO:0000313" key="3">
    <source>
        <dbReference type="Proteomes" id="UP000221222"/>
    </source>
</evidence>
<gene>
    <name evidence="1" type="ORF">AMOL_2271</name>
    <name evidence="2" type="ORF">CPU12_05655</name>
</gene>
<evidence type="ECO:0000313" key="4">
    <source>
        <dbReference type="Proteomes" id="UP000262712"/>
    </source>
</evidence>